<evidence type="ECO:0000313" key="3">
    <source>
        <dbReference type="Proteomes" id="UP000239785"/>
    </source>
</evidence>
<sequence length="376" mass="44252">MKKGISILGSSWISLLLNLTIIDFFWMIFLIFNFEQFHSMFFISLFVSIIYLVVLSAYIILFILHNQKKIKLKWIKFLFPSKVPQKTKNLGWLNFLNWIWSFLLLSLGILFFALFKEGATVLLGLSFIYFFFGALAFVCPILVFLFYYSNNNLQKYNVYFALFGLGFSSIYGFYELLNHRSYSENAVNNIQNNTKGISVIGSIWIGFVANVLIASPFQIVAGILENKNWLFILGICSLVLSCLYLILFILTKKNIIHNHFINFFVPQQKSRVKHDLFYLLLINIIYLVSFLITFILSVFLKQNWSWESNMIWFYFNVVIIIMSVISSSCILLIWYQYDQWIPYIKYIALFNPFFGIIYGIYEIYNHNIDNDGEIKL</sequence>
<keyword evidence="3" id="KW-1185">Reference proteome</keyword>
<comment type="caution">
    <text evidence="2">The sequence shown here is derived from an EMBL/GenBank/DDBJ whole genome shotgun (WGS) entry which is preliminary data.</text>
</comment>
<feature type="transmembrane region" description="Helical" evidence="1">
    <location>
        <begin position="312"/>
        <end position="337"/>
    </location>
</feature>
<feature type="transmembrane region" description="Helical" evidence="1">
    <location>
        <begin position="95"/>
        <end position="115"/>
    </location>
</feature>
<reference evidence="2 3" key="1">
    <citation type="submission" date="2017-11" db="EMBL/GenBank/DDBJ databases">
        <title>Genome sequence of Mesoplasma corruscae ELCA-2 (ATCC 49579).</title>
        <authorList>
            <person name="Lo W.-S."/>
            <person name="Kuo C.-H."/>
        </authorList>
    </citation>
    <scope>NUCLEOTIDE SEQUENCE [LARGE SCALE GENOMIC DNA]</scope>
    <source>
        <strain evidence="2 3">ELCA-2</strain>
    </source>
</reference>
<dbReference type="Proteomes" id="UP000239785">
    <property type="component" value="Unassembled WGS sequence"/>
</dbReference>
<feature type="transmembrane region" description="Helical" evidence="1">
    <location>
        <begin position="127"/>
        <end position="149"/>
    </location>
</feature>
<keyword evidence="1" id="KW-1133">Transmembrane helix</keyword>
<feature type="transmembrane region" description="Helical" evidence="1">
    <location>
        <begin position="197"/>
        <end position="217"/>
    </location>
</feature>
<keyword evidence="1" id="KW-0472">Membrane</keyword>
<organism evidence="2 3">
    <name type="scientific">Mesoplasma corruscae</name>
    <dbReference type="NCBI Taxonomy" id="216874"/>
    <lineage>
        <taxon>Bacteria</taxon>
        <taxon>Bacillati</taxon>
        <taxon>Mycoplasmatota</taxon>
        <taxon>Mollicutes</taxon>
        <taxon>Entomoplasmatales</taxon>
        <taxon>Entomoplasmataceae</taxon>
        <taxon>Mesoplasma</taxon>
    </lineage>
</organism>
<dbReference type="AlphaFoldDB" id="A0A2S5RGU5"/>
<protein>
    <submittedName>
        <fullName evidence="2">Uncharacterized protein</fullName>
    </submittedName>
</protein>
<evidence type="ECO:0000256" key="1">
    <source>
        <dbReference type="SAM" id="Phobius"/>
    </source>
</evidence>
<accession>A0A2S5RGU5</accession>
<feature type="transmembrane region" description="Helical" evidence="1">
    <location>
        <begin position="156"/>
        <end position="177"/>
    </location>
</feature>
<evidence type="ECO:0000313" key="2">
    <source>
        <dbReference type="EMBL" id="PPE06556.1"/>
    </source>
</evidence>
<feature type="transmembrane region" description="Helical" evidence="1">
    <location>
        <begin position="40"/>
        <end position="64"/>
    </location>
</feature>
<proteinExistence type="predicted"/>
<feature type="transmembrane region" description="Helical" evidence="1">
    <location>
        <begin position="229"/>
        <end position="250"/>
    </location>
</feature>
<name>A0A2S5RGU5_9MOLU</name>
<gene>
    <name evidence="2" type="ORF">MCORR_v1c01840</name>
</gene>
<feature type="transmembrane region" description="Helical" evidence="1">
    <location>
        <begin position="12"/>
        <end position="34"/>
    </location>
</feature>
<dbReference type="EMBL" id="PHNF01000001">
    <property type="protein sequence ID" value="PPE06556.1"/>
    <property type="molecule type" value="Genomic_DNA"/>
</dbReference>
<feature type="transmembrane region" description="Helical" evidence="1">
    <location>
        <begin position="343"/>
        <end position="361"/>
    </location>
</feature>
<feature type="transmembrane region" description="Helical" evidence="1">
    <location>
        <begin position="276"/>
        <end position="300"/>
    </location>
</feature>
<keyword evidence="1" id="KW-0812">Transmembrane</keyword>